<dbReference type="AlphaFoldDB" id="A0A455W6Q3"/>
<protein>
    <recommendedName>
        <fullName evidence="2">SbsA Ig-like domain-containing protein</fullName>
    </recommendedName>
</protein>
<feature type="domain" description="SbsA Ig-like" evidence="2">
    <location>
        <begin position="476"/>
        <end position="586"/>
    </location>
</feature>
<feature type="domain" description="SbsA Ig-like" evidence="2">
    <location>
        <begin position="164"/>
        <end position="263"/>
    </location>
</feature>
<dbReference type="EMBL" id="AP019537">
    <property type="protein sequence ID" value="BBJ05099.1"/>
    <property type="molecule type" value="Genomic_DNA"/>
</dbReference>
<dbReference type="PROSITE" id="PS51257">
    <property type="entry name" value="PROKAR_LIPOPROTEIN"/>
    <property type="match status" value="1"/>
</dbReference>
<organism evidence="3">
    <name type="scientific">Marinobacter nauticus</name>
    <name type="common">Marinobacter hydrocarbonoclasticus</name>
    <name type="synonym">Marinobacter aquaeolei</name>
    <dbReference type="NCBI Taxonomy" id="2743"/>
    <lineage>
        <taxon>Bacteria</taxon>
        <taxon>Pseudomonadati</taxon>
        <taxon>Pseudomonadota</taxon>
        <taxon>Gammaproteobacteria</taxon>
        <taxon>Pseudomonadales</taxon>
        <taxon>Marinobacteraceae</taxon>
        <taxon>Marinobacter</taxon>
    </lineage>
</organism>
<sequence>MKKTTIALIVTTALAGCGGSGDKQTVTRAPTPGSLTFTYPADSTSPGGDQPGVTSTVPTTAPVFLRFNKSIDTPLTDLPDVLVLKDATGNEVTLTDVMFTGEDKMGLAAKPDTALAPGTSYTLTAEGLEVGGTPVSLTADGIRFRTAPATSGPILSQTEGTGFELARTIPDGGSDYPVTDFTSFRLQFTEPVDPQSVVYGDTIRLTDQAGEPVNAEVYVRGHRVTVDPEGYLDPTKTYTLKVTTGIKSALLDDALSEDRTLTFNPIDSRSPTGKRQIMAQAAETLSGQLPLTGEDYNSVNLSSPLLGPDNPTAVTGTVFAELGFIPKFEAAGQSIPLRIDRGTLLTGSSVVVKVAGAVPAGFESDAVEVRFLSDANGFLMPNPYTDAVDAPRSLELYVDMALNTGNTIANGALGQQLMHVQLVGTAIVEDGKLSIEAVGVIEPDVMGIDTASGLISFKLNGFRNVEDAPLQAGFADTEAPFIKSWVPGDDNQDKLRPGDNLVVYFNEPLLPSSIHSDNIQLEKNGVPVDANLKANGGSVVIDPVEPLEHGPAYVLRLNPDGASSQNGSGLRDLAGNTFASQVALPFQLSPTEPGTPTDQSPLALITHPGFPCAKDITDTNVSNGNQGRCTGGKDDDDLLPIGQLETDKPIIVRFSQNMNPETIIPGDSLTVERQTDTGQWEKLDISEYTLTTEPRSLTITPLVPWETGRLYRYTLNANDSAIESAAELPLQTVLLTQDKWEATHRTEGGTALVNYFTGIEKKNATYLPLRNLPAADANADLDYTKDLEAGSQAGESVANAVGLASNGVSSLDPPQQDSLVVDAGIGCEVGESCPEDKFIYLTAMLDTIVAGQPDEQGRVPVEILPSVLATTSTDVWAKIDTTLLDLFAQFNIANTGIEANERIPTGPLMMRIRYPRDANGNVEPLNGFLYTNDQGQFTFELILDVYLDAPYLNPSIGPAYLDHNLRSYPIHDLGGDRLTLRGPVTFLPDGRIQIQLLNVEKVPIDVEVRGDIKLNSNNVGGICSLVPNLCNPLIDLLGLNANTVIRLEIPEGKLSLTYLSPTTQQ</sequence>
<accession>A0A455W6Q3</accession>
<dbReference type="InterPro" id="IPR032812">
    <property type="entry name" value="SbsA_Ig"/>
</dbReference>
<reference evidence="3" key="1">
    <citation type="submission" date="2019-03" db="EMBL/GenBank/DDBJ databases">
        <title>Whole genome analysis of nitrate-reducing bacteria Marinobacter hydrocarbonoclasticus YB03.</title>
        <authorList>
            <person name="Azam A.H."/>
            <person name="Yuk S.R."/>
            <person name="Kamarisima K."/>
            <person name="Miyanaga K."/>
            <person name="Tanji Y."/>
        </authorList>
    </citation>
    <scope>NUCLEOTIDE SEQUENCE</scope>
    <source>
        <strain evidence="3">YB03</strain>
    </source>
</reference>
<dbReference type="InterPro" id="IPR014755">
    <property type="entry name" value="Cu-Rt/internalin_Ig-like"/>
</dbReference>
<dbReference type="Gene3D" id="2.60.40.1220">
    <property type="match status" value="2"/>
</dbReference>
<keyword evidence="1" id="KW-0732">Signal</keyword>
<proteinExistence type="predicted"/>
<dbReference type="Pfam" id="PF13205">
    <property type="entry name" value="Big_5"/>
    <property type="match status" value="2"/>
</dbReference>
<evidence type="ECO:0000259" key="2">
    <source>
        <dbReference type="Pfam" id="PF13205"/>
    </source>
</evidence>
<evidence type="ECO:0000313" key="3">
    <source>
        <dbReference type="EMBL" id="BBJ05099.1"/>
    </source>
</evidence>
<gene>
    <name evidence="3" type="ORF">YBY_29480</name>
</gene>
<name>A0A455W6Q3_MARNT</name>
<evidence type="ECO:0000256" key="1">
    <source>
        <dbReference type="ARBA" id="ARBA00022729"/>
    </source>
</evidence>